<protein>
    <submittedName>
        <fullName evidence="1">Uncharacterized protein</fullName>
    </submittedName>
</protein>
<proteinExistence type="predicted"/>
<reference evidence="1" key="1">
    <citation type="journal article" date="2015" name="Nature">
        <title>Complex archaea that bridge the gap between prokaryotes and eukaryotes.</title>
        <authorList>
            <person name="Spang A."/>
            <person name="Saw J.H."/>
            <person name="Jorgensen S.L."/>
            <person name="Zaremba-Niedzwiedzka K."/>
            <person name="Martijn J."/>
            <person name="Lind A.E."/>
            <person name="van Eijk R."/>
            <person name="Schleper C."/>
            <person name="Guy L."/>
            <person name="Ettema T.J."/>
        </authorList>
    </citation>
    <scope>NUCLEOTIDE SEQUENCE</scope>
</reference>
<organism evidence="1">
    <name type="scientific">marine sediment metagenome</name>
    <dbReference type="NCBI Taxonomy" id="412755"/>
    <lineage>
        <taxon>unclassified sequences</taxon>
        <taxon>metagenomes</taxon>
        <taxon>ecological metagenomes</taxon>
    </lineage>
</organism>
<gene>
    <name evidence="1" type="ORF">LCGC14_0870890</name>
</gene>
<dbReference type="AlphaFoldDB" id="A0A0F9P4V1"/>
<name>A0A0F9P4V1_9ZZZZ</name>
<accession>A0A0F9P4V1</accession>
<comment type="caution">
    <text evidence="1">The sequence shown here is derived from an EMBL/GenBank/DDBJ whole genome shotgun (WGS) entry which is preliminary data.</text>
</comment>
<evidence type="ECO:0000313" key="1">
    <source>
        <dbReference type="EMBL" id="KKN26830.1"/>
    </source>
</evidence>
<dbReference type="EMBL" id="LAZR01002691">
    <property type="protein sequence ID" value="KKN26830.1"/>
    <property type="molecule type" value="Genomic_DNA"/>
</dbReference>
<sequence length="195" mass="22356">MTEYLPPEEYFMQANCVDGCLNSVFEIENAMLYLRKIGEDIEHYKGLKKHRAQSIDRRIKGLEEDTTKLRNIILQTMRKLSPDQKTLNFPDVGKVSRRVSKDSWEIKDDTVLLSFFEKEGRKEEIIKIKESLDVRIAKKLIETYVESGVDVPGVTKIRSPESISISFEGKKPLPVSQPVDAPVVEETTQLDVLDL</sequence>